<dbReference type="CDD" id="cd00876">
    <property type="entry name" value="Ras"/>
    <property type="match status" value="1"/>
</dbReference>
<dbReference type="InterPro" id="IPR020849">
    <property type="entry name" value="Small_GTPase_Ras-type"/>
</dbReference>
<dbReference type="GO" id="GO:0005525">
    <property type="term" value="F:GTP binding"/>
    <property type="evidence" value="ECO:0007669"/>
    <property type="project" value="UniProtKB-KW"/>
</dbReference>
<dbReference type="SUPFAM" id="SSF52540">
    <property type="entry name" value="P-loop containing nucleoside triphosphate hydrolases"/>
    <property type="match status" value="1"/>
</dbReference>
<accession>A0A6B2LL10</accession>
<dbReference type="Pfam" id="PF00071">
    <property type="entry name" value="Ras"/>
    <property type="match status" value="1"/>
</dbReference>
<dbReference type="PANTHER" id="PTHR24070">
    <property type="entry name" value="RAS, DI-RAS, AND RHEB FAMILY MEMBERS OF SMALL GTPASE SUPERFAMILY"/>
    <property type="match status" value="1"/>
</dbReference>
<dbReference type="InterPro" id="IPR027417">
    <property type="entry name" value="P-loop_NTPase"/>
</dbReference>
<dbReference type="GO" id="GO:0003924">
    <property type="term" value="F:GTPase activity"/>
    <property type="evidence" value="ECO:0007669"/>
    <property type="project" value="InterPro"/>
</dbReference>
<dbReference type="GO" id="GO:0007165">
    <property type="term" value="P:signal transduction"/>
    <property type="evidence" value="ECO:0007669"/>
    <property type="project" value="InterPro"/>
</dbReference>
<dbReference type="SMART" id="SM00175">
    <property type="entry name" value="RAB"/>
    <property type="match status" value="1"/>
</dbReference>
<evidence type="ECO:0000256" key="1">
    <source>
        <dbReference type="ARBA" id="ARBA00022741"/>
    </source>
</evidence>
<reference evidence="3" key="1">
    <citation type="journal article" date="2020" name="J. Eukaryot. Microbiol.">
        <title>De novo Sequencing, Assembly and Annotation of the Transcriptome for the Free-Living Testate Amoeba Arcella intermedia.</title>
        <authorList>
            <person name="Ribeiro G.M."/>
            <person name="Porfirio-Sousa A.L."/>
            <person name="Maurer-Alcala X.X."/>
            <person name="Katz L.A."/>
            <person name="Lahr D.J.G."/>
        </authorList>
    </citation>
    <scope>NUCLEOTIDE SEQUENCE</scope>
</reference>
<dbReference type="SMART" id="SM00174">
    <property type="entry name" value="RHO"/>
    <property type="match status" value="1"/>
</dbReference>
<dbReference type="PROSITE" id="PS51419">
    <property type="entry name" value="RAB"/>
    <property type="match status" value="1"/>
</dbReference>
<evidence type="ECO:0000256" key="2">
    <source>
        <dbReference type="ARBA" id="ARBA00023134"/>
    </source>
</evidence>
<sequence length="180" mass="20588">MIEYKLVVLGVIGVGKSALINHFIKSYWNDYDPTIEDSYRKQVSVDGESYLLDILDTVGQEETEYSCLREQYIRTGNGCLLVYSVSSHTSFEEVICMREQVLNLNEHSRMVLCGNKCDLENQRQVTKEEGQTVANNWAIPFFETSALTTINIDEAFYTLVREIRKILNPVKRQRGGCALC</sequence>
<dbReference type="FunFam" id="3.40.50.300:FF:001423">
    <property type="entry name" value="Ras family GTPase"/>
    <property type="match status" value="1"/>
</dbReference>
<dbReference type="SMART" id="SM00173">
    <property type="entry name" value="RAS"/>
    <property type="match status" value="1"/>
</dbReference>
<protein>
    <submittedName>
        <fullName evidence="3">Uncharacterized protein</fullName>
    </submittedName>
</protein>
<keyword evidence="2" id="KW-0342">GTP-binding</keyword>
<dbReference type="InterPro" id="IPR005225">
    <property type="entry name" value="Small_GTP-bd"/>
</dbReference>
<keyword evidence="1" id="KW-0547">Nucleotide-binding</keyword>
<dbReference type="EMBL" id="GIBP01008715">
    <property type="protein sequence ID" value="NDV37684.1"/>
    <property type="molecule type" value="Transcribed_RNA"/>
</dbReference>
<organism evidence="3">
    <name type="scientific">Arcella intermedia</name>
    <dbReference type="NCBI Taxonomy" id="1963864"/>
    <lineage>
        <taxon>Eukaryota</taxon>
        <taxon>Amoebozoa</taxon>
        <taxon>Tubulinea</taxon>
        <taxon>Elardia</taxon>
        <taxon>Arcellinida</taxon>
        <taxon>Sphaerothecina</taxon>
        <taxon>Arcellidae</taxon>
        <taxon>Arcella</taxon>
    </lineage>
</organism>
<name>A0A6B2LL10_9EUKA</name>
<evidence type="ECO:0000313" key="3">
    <source>
        <dbReference type="EMBL" id="NDV37684.1"/>
    </source>
</evidence>
<dbReference type="AlphaFoldDB" id="A0A6B2LL10"/>
<proteinExistence type="predicted"/>
<dbReference type="PRINTS" id="PR00449">
    <property type="entry name" value="RASTRNSFRMNG"/>
</dbReference>
<dbReference type="PROSITE" id="PS51421">
    <property type="entry name" value="RAS"/>
    <property type="match status" value="1"/>
</dbReference>
<dbReference type="NCBIfam" id="TIGR00231">
    <property type="entry name" value="small_GTP"/>
    <property type="match status" value="1"/>
</dbReference>
<dbReference type="PROSITE" id="PS51420">
    <property type="entry name" value="RHO"/>
    <property type="match status" value="1"/>
</dbReference>
<dbReference type="GO" id="GO:0016020">
    <property type="term" value="C:membrane"/>
    <property type="evidence" value="ECO:0007669"/>
    <property type="project" value="InterPro"/>
</dbReference>
<dbReference type="Gene3D" id="3.40.50.300">
    <property type="entry name" value="P-loop containing nucleotide triphosphate hydrolases"/>
    <property type="match status" value="1"/>
</dbReference>
<dbReference type="InterPro" id="IPR001806">
    <property type="entry name" value="Small_GTPase"/>
</dbReference>